<dbReference type="Pfam" id="PF12730">
    <property type="entry name" value="ABC2_membrane_4"/>
    <property type="match status" value="1"/>
</dbReference>
<reference evidence="3" key="1">
    <citation type="journal article" date="2019" name="Int. J. Syst. Evol. Microbiol.">
        <title>The Global Catalogue of Microorganisms (GCM) 10K type strain sequencing project: providing services to taxonomists for standard genome sequencing and annotation.</title>
        <authorList>
            <consortium name="The Broad Institute Genomics Platform"/>
            <consortium name="The Broad Institute Genome Sequencing Center for Infectious Disease"/>
            <person name="Wu L."/>
            <person name="Ma J."/>
        </authorList>
    </citation>
    <scope>NUCLEOTIDE SEQUENCE [LARGE SCALE GENOMIC DNA]</scope>
    <source>
        <strain evidence="3">PCU 280</strain>
    </source>
</reference>
<sequence length="228" mass="25423">MVSLTKLMLLEWRKLNRVMVISEIIIYIVILMLLPTFFIKVVLPEMGQSYAAAMELNGFIQMGFILMGGSLINHVFIEEYKNKTMALAFSYPISRKKLFSAKVLFIASFVFGLTLCSFILSGVATYTINQFFPMIDGTLTSLDIITYLATSAARSVAITLMSFAPLLLFGIWKRAVVPLIICSIFSMQLPNFAQFVGIEPDLVVIVFAVMGAISIWLSIQLSEQLGET</sequence>
<feature type="transmembrane region" description="Helical" evidence="1">
    <location>
        <begin position="59"/>
        <end position="77"/>
    </location>
</feature>
<feature type="transmembrane region" description="Helical" evidence="1">
    <location>
        <begin position="98"/>
        <end position="124"/>
    </location>
</feature>
<keyword evidence="1" id="KW-1133">Transmembrane helix</keyword>
<gene>
    <name evidence="2" type="ORF">ACFP56_17995</name>
</gene>
<accession>A0ABW1VAI2</accession>
<organism evidence="2 3">
    <name type="scientific">Paenibacillus septentrionalis</name>
    <dbReference type="NCBI Taxonomy" id="429342"/>
    <lineage>
        <taxon>Bacteria</taxon>
        <taxon>Bacillati</taxon>
        <taxon>Bacillota</taxon>
        <taxon>Bacilli</taxon>
        <taxon>Bacillales</taxon>
        <taxon>Paenibacillaceae</taxon>
        <taxon>Paenibacillus</taxon>
    </lineage>
</organism>
<dbReference type="EMBL" id="JBHSTE010000006">
    <property type="protein sequence ID" value="MFC6334524.1"/>
    <property type="molecule type" value="Genomic_DNA"/>
</dbReference>
<feature type="transmembrane region" description="Helical" evidence="1">
    <location>
        <begin position="144"/>
        <end position="169"/>
    </location>
</feature>
<feature type="transmembrane region" description="Helical" evidence="1">
    <location>
        <begin position="176"/>
        <end position="196"/>
    </location>
</feature>
<feature type="transmembrane region" description="Helical" evidence="1">
    <location>
        <begin position="202"/>
        <end position="219"/>
    </location>
</feature>
<dbReference type="Proteomes" id="UP001596233">
    <property type="component" value="Unassembled WGS sequence"/>
</dbReference>
<comment type="caution">
    <text evidence="2">The sequence shown here is derived from an EMBL/GenBank/DDBJ whole genome shotgun (WGS) entry which is preliminary data.</text>
</comment>
<evidence type="ECO:0000313" key="3">
    <source>
        <dbReference type="Proteomes" id="UP001596233"/>
    </source>
</evidence>
<keyword evidence="3" id="KW-1185">Reference proteome</keyword>
<proteinExistence type="predicted"/>
<evidence type="ECO:0000313" key="2">
    <source>
        <dbReference type="EMBL" id="MFC6334524.1"/>
    </source>
</evidence>
<keyword evidence="1" id="KW-0472">Membrane</keyword>
<dbReference type="RefSeq" id="WP_379237280.1">
    <property type="nucleotide sequence ID" value="NZ_JBHSTE010000006.1"/>
</dbReference>
<feature type="transmembrane region" description="Helical" evidence="1">
    <location>
        <begin position="20"/>
        <end position="39"/>
    </location>
</feature>
<keyword evidence="1" id="KW-0812">Transmembrane</keyword>
<evidence type="ECO:0000256" key="1">
    <source>
        <dbReference type="SAM" id="Phobius"/>
    </source>
</evidence>
<protein>
    <submittedName>
        <fullName evidence="2">ABC transporter permease</fullName>
    </submittedName>
</protein>
<name>A0ABW1VAI2_9BACL</name>